<protein>
    <submittedName>
        <fullName evidence="2">Uncharacterized protein</fullName>
    </submittedName>
</protein>
<dbReference type="InterPro" id="IPR006311">
    <property type="entry name" value="TAT_signal"/>
</dbReference>
<dbReference type="Proteomes" id="UP001370299">
    <property type="component" value="Unassembled WGS sequence"/>
</dbReference>
<feature type="chain" id="PRO_5046631164" evidence="1">
    <location>
        <begin position="44"/>
        <end position="115"/>
    </location>
</feature>
<comment type="caution">
    <text evidence="2">The sequence shown here is derived from an EMBL/GenBank/DDBJ whole genome shotgun (WGS) entry which is preliminary data.</text>
</comment>
<dbReference type="PROSITE" id="PS51318">
    <property type="entry name" value="TAT"/>
    <property type="match status" value="1"/>
</dbReference>
<sequence>MSDAGTMTKKGRGTTSTRRVALMLGAALIAGIGMTATAEPAHAGPIGLMPDCSNRKAVQIKTTGLTMNTWFYKNDRKKISSGKYRWSYRGEMYTLDVGRQQWISAGSTSHTCTGK</sequence>
<accession>A0ABU8Y6Z8</accession>
<feature type="signal peptide" evidence="1">
    <location>
        <begin position="1"/>
        <end position="43"/>
    </location>
</feature>
<gene>
    <name evidence="2" type="ORF">WMN62_03975</name>
</gene>
<dbReference type="RefSeq" id="WP_148061705.1">
    <property type="nucleotide sequence ID" value="NZ_JBBKAP010000042.1"/>
</dbReference>
<name>A0ABU8Y6Z8_9MICO</name>
<proteinExistence type="predicted"/>
<keyword evidence="1" id="KW-0732">Signal</keyword>
<dbReference type="EMBL" id="JBBLYY010000023">
    <property type="protein sequence ID" value="MEK0170618.1"/>
    <property type="molecule type" value="Genomic_DNA"/>
</dbReference>
<evidence type="ECO:0000256" key="1">
    <source>
        <dbReference type="SAM" id="SignalP"/>
    </source>
</evidence>
<evidence type="ECO:0000313" key="3">
    <source>
        <dbReference type="Proteomes" id="UP001370299"/>
    </source>
</evidence>
<keyword evidence="3" id="KW-1185">Reference proteome</keyword>
<evidence type="ECO:0000313" key="2">
    <source>
        <dbReference type="EMBL" id="MEK0170618.1"/>
    </source>
</evidence>
<organism evidence="2 3">
    <name type="scientific">Curtobacterium citreum</name>
    <dbReference type="NCBI Taxonomy" id="2036"/>
    <lineage>
        <taxon>Bacteria</taxon>
        <taxon>Bacillati</taxon>
        <taxon>Actinomycetota</taxon>
        <taxon>Actinomycetes</taxon>
        <taxon>Micrococcales</taxon>
        <taxon>Microbacteriaceae</taxon>
        <taxon>Curtobacterium</taxon>
    </lineage>
</organism>
<reference evidence="2 3" key="1">
    <citation type="submission" date="2024-03" db="EMBL/GenBank/DDBJ databases">
        <title>Whole genomes of four grape xylem sap localized bacterial endophytes.</title>
        <authorList>
            <person name="Kumar G."/>
            <person name="Savka M.A."/>
        </authorList>
    </citation>
    <scope>NUCLEOTIDE SEQUENCE [LARGE SCALE GENOMIC DNA]</scope>
    <source>
        <strain evidence="2 3">RIT_GXS8</strain>
    </source>
</reference>